<proteinExistence type="predicted"/>
<name>X1QZX5_9ZZZZ</name>
<accession>X1QZX5</accession>
<reference evidence="2" key="1">
    <citation type="journal article" date="2014" name="Front. Microbiol.">
        <title>High frequency of phylogenetically diverse reductive dehalogenase-homologous genes in deep subseafloor sedimentary metagenomes.</title>
        <authorList>
            <person name="Kawai M."/>
            <person name="Futagami T."/>
            <person name="Toyoda A."/>
            <person name="Takaki Y."/>
            <person name="Nishi S."/>
            <person name="Hori S."/>
            <person name="Arai W."/>
            <person name="Tsubouchi T."/>
            <person name="Morono Y."/>
            <person name="Uchiyama I."/>
            <person name="Ito T."/>
            <person name="Fujiyama A."/>
            <person name="Inagaki F."/>
            <person name="Takami H."/>
        </authorList>
    </citation>
    <scope>NUCLEOTIDE SEQUENCE</scope>
    <source>
        <strain evidence="2">Expedition CK06-06</strain>
    </source>
</reference>
<evidence type="ECO:0000313" key="2">
    <source>
        <dbReference type="EMBL" id="GAI73838.1"/>
    </source>
</evidence>
<evidence type="ECO:0008006" key="3">
    <source>
        <dbReference type="Google" id="ProtNLM"/>
    </source>
</evidence>
<feature type="transmembrane region" description="Helical" evidence="1">
    <location>
        <begin position="20"/>
        <end position="39"/>
    </location>
</feature>
<gene>
    <name evidence="2" type="ORF">S12H4_25378</name>
</gene>
<sequence length="71" mass="7857">GMYFVVGNFKELIYQSSDVLAPGNLLLLYLSMVVIKVFHEFGHAFACKKFGQVNGSGGQVHVMGVISLYWT</sequence>
<dbReference type="AlphaFoldDB" id="X1QZX5"/>
<protein>
    <recommendedName>
        <fullName evidence="3">Peptidase M50 domain-containing protein</fullName>
    </recommendedName>
</protein>
<organism evidence="2">
    <name type="scientific">marine sediment metagenome</name>
    <dbReference type="NCBI Taxonomy" id="412755"/>
    <lineage>
        <taxon>unclassified sequences</taxon>
        <taxon>metagenomes</taxon>
        <taxon>ecological metagenomes</taxon>
    </lineage>
</organism>
<feature type="non-terminal residue" evidence="2">
    <location>
        <position position="71"/>
    </location>
</feature>
<feature type="non-terminal residue" evidence="2">
    <location>
        <position position="1"/>
    </location>
</feature>
<keyword evidence="1" id="KW-0812">Transmembrane</keyword>
<keyword evidence="1" id="KW-0472">Membrane</keyword>
<comment type="caution">
    <text evidence="2">The sequence shown here is derived from an EMBL/GenBank/DDBJ whole genome shotgun (WGS) entry which is preliminary data.</text>
</comment>
<dbReference type="EMBL" id="BARW01014200">
    <property type="protein sequence ID" value="GAI73838.1"/>
    <property type="molecule type" value="Genomic_DNA"/>
</dbReference>
<evidence type="ECO:0000256" key="1">
    <source>
        <dbReference type="SAM" id="Phobius"/>
    </source>
</evidence>
<keyword evidence="1" id="KW-1133">Transmembrane helix</keyword>